<dbReference type="CDD" id="cd07043">
    <property type="entry name" value="STAS_anti-anti-sigma_factors"/>
    <property type="match status" value="1"/>
</dbReference>
<dbReference type="Gene3D" id="3.30.750.24">
    <property type="entry name" value="STAS domain"/>
    <property type="match status" value="1"/>
</dbReference>
<evidence type="ECO:0000313" key="2">
    <source>
        <dbReference type="EMBL" id="BBZ75421.1"/>
    </source>
</evidence>
<gene>
    <name evidence="2" type="ORF">MANY_07580</name>
</gene>
<name>A0A6N4W7Q2_9MYCO</name>
<evidence type="ECO:0000259" key="1">
    <source>
        <dbReference type="PROSITE" id="PS50801"/>
    </source>
</evidence>
<dbReference type="PROSITE" id="PS50801">
    <property type="entry name" value="STAS"/>
    <property type="match status" value="1"/>
</dbReference>
<dbReference type="SUPFAM" id="SSF52091">
    <property type="entry name" value="SpoIIaa-like"/>
    <property type="match status" value="1"/>
</dbReference>
<dbReference type="Proteomes" id="UP000467249">
    <property type="component" value="Chromosome"/>
</dbReference>
<dbReference type="InterPro" id="IPR036513">
    <property type="entry name" value="STAS_dom_sf"/>
</dbReference>
<evidence type="ECO:0000313" key="3">
    <source>
        <dbReference type="Proteomes" id="UP000467249"/>
    </source>
</evidence>
<dbReference type="EMBL" id="AP022620">
    <property type="protein sequence ID" value="BBZ75421.1"/>
    <property type="molecule type" value="Genomic_DNA"/>
</dbReference>
<dbReference type="PANTHER" id="PTHR33495">
    <property type="entry name" value="ANTI-SIGMA FACTOR ANTAGONIST TM_1081-RELATED-RELATED"/>
    <property type="match status" value="1"/>
</dbReference>
<reference evidence="2 3" key="1">
    <citation type="journal article" date="2019" name="Emerg. Microbes Infect.">
        <title>Comprehensive subspecies identification of 175 nontuberculous mycobacteria species based on 7547 genomic profiles.</title>
        <authorList>
            <person name="Matsumoto Y."/>
            <person name="Kinjo T."/>
            <person name="Motooka D."/>
            <person name="Nabeya D."/>
            <person name="Jung N."/>
            <person name="Uechi K."/>
            <person name="Horii T."/>
            <person name="Iida T."/>
            <person name="Fujita J."/>
            <person name="Nakamura S."/>
        </authorList>
    </citation>
    <scope>NUCLEOTIDE SEQUENCE [LARGE SCALE GENOMIC DNA]</scope>
    <source>
        <strain evidence="2 3">JCM 30275</strain>
    </source>
</reference>
<organism evidence="2 3">
    <name type="scientific">Mycolicibacterium anyangense</name>
    <dbReference type="NCBI Taxonomy" id="1431246"/>
    <lineage>
        <taxon>Bacteria</taxon>
        <taxon>Bacillati</taxon>
        <taxon>Actinomycetota</taxon>
        <taxon>Actinomycetes</taxon>
        <taxon>Mycobacteriales</taxon>
        <taxon>Mycobacteriaceae</taxon>
        <taxon>Mycolicibacterium</taxon>
    </lineage>
</organism>
<dbReference type="AlphaFoldDB" id="A0A6N4W7Q2"/>
<dbReference type="Pfam" id="PF01740">
    <property type="entry name" value="STAS"/>
    <property type="match status" value="1"/>
</dbReference>
<dbReference type="KEGG" id="many:MANY_07580"/>
<dbReference type="RefSeq" id="WP_163803021.1">
    <property type="nucleotide sequence ID" value="NZ_AP022620.1"/>
</dbReference>
<dbReference type="GO" id="GO:0043856">
    <property type="term" value="F:anti-sigma factor antagonist activity"/>
    <property type="evidence" value="ECO:0007669"/>
    <property type="project" value="TreeGrafter"/>
</dbReference>
<dbReference type="PANTHER" id="PTHR33495:SF2">
    <property type="entry name" value="ANTI-SIGMA FACTOR ANTAGONIST TM_1081-RELATED"/>
    <property type="match status" value="1"/>
</dbReference>
<accession>A0A6N4W7Q2</accession>
<keyword evidence="3" id="KW-1185">Reference proteome</keyword>
<proteinExistence type="predicted"/>
<dbReference type="InterPro" id="IPR002645">
    <property type="entry name" value="STAS_dom"/>
</dbReference>
<feature type="domain" description="STAS" evidence="1">
    <location>
        <begin position="5"/>
        <end position="66"/>
    </location>
</feature>
<sequence length="104" mass="11080">MTTPLTVQTRREEDTVVLEAVGEIDASNVSRFAEALDTATSQATDKLVVDLSAVEYLDSAAINVLVPHAESLHIVANPLLLRAFQVSGLAALARIDEAARDGNH</sequence>
<protein>
    <recommendedName>
        <fullName evidence="1">STAS domain-containing protein</fullName>
    </recommendedName>
</protein>